<dbReference type="Pfam" id="PF00108">
    <property type="entry name" value="Thiolase_N"/>
    <property type="match status" value="1"/>
</dbReference>
<gene>
    <name evidence="15" type="ORF">SAMN04488036_102325</name>
</gene>
<feature type="active site" description="Proton acceptor" evidence="11">
    <location>
        <position position="386"/>
    </location>
</feature>
<dbReference type="InterPro" id="IPR050215">
    <property type="entry name" value="Thiolase-like_sf_Thiolase"/>
</dbReference>
<dbReference type="Pfam" id="PF02803">
    <property type="entry name" value="Thiolase_C"/>
    <property type="match status" value="1"/>
</dbReference>
<dbReference type="FunFam" id="3.40.47.10:FF:000010">
    <property type="entry name" value="Acetyl-CoA acetyltransferase (Thiolase)"/>
    <property type="match status" value="1"/>
</dbReference>
<dbReference type="InterPro" id="IPR020617">
    <property type="entry name" value="Thiolase_C"/>
</dbReference>
<evidence type="ECO:0000256" key="1">
    <source>
        <dbReference type="ARBA" id="ARBA00004275"/>
    </source>
</evidence>
<evidence type="ECO:0000256" key="7">
    <source>
        <dbReference type="ARBA" id="ARBA00023098"/>
    </source>
</evidence>
<evidence type="ECO:0000256" key="10">
    <source>
        <dbReference type="ARBA" id="ARBA00037924"/>
    </source>
</evidence>
<evidence type="ECO:0000313" key="15">
    <source>
        <dbReference type="EMBL" id="SFK81500.1"/>
    </source>
</evidence>
<feature type="active site" description="Proton acceptor" evidence="11">
    <location>
        <position position="356"/>
    </location>
</feature>
<organism evidence="15 16">
    <name type="scientific">Shimia haliotis</name>
    <dbReference type="NCBI Taxonomy" id="1280847"/>
    <lineage>
        <taxon>Bacteria</taxon>
        <taxon>Pseudomonadati</taxon>
        <taxon>Pseudomonadota</taxon>
        <taxon>Alphaproteobacteria</taxon>
        <taxon>Rhodobacterales</taxon>
        <taxon>Roseobacteraceae</taxon>
    </lineage>
</organism>
<keyword evidence="9 12" id="KW-0012">Acyltransferase</keyword>
<dbReference type="EMBL" id="FOSZ01000002">
    <property type="protein sequence ID" value="SFK81500.1"/>
    <property type="molecule type" value="Genomic_DNA"/>
</dbReference>
<keyword evidence="3 12" id="KW-0808">Transferase</keyword>
<dbReference type="PANTHER" id="PTHR43853">
    <property type="entry name" value="3-KETOACYL-COA THIOLASE, PEROXISOMAL"/>
    <property type="match status" value="1"/>
</dbReference>
<dbReference type="Proteomes" id="UP000198851">
    <property type="component" value="Unassembled WGS sequence"/>
</dbReference>
<evidence type="ECO:0000259" key="14">
    <source>
        <dbReference type="Pfam" id="PF02803"/>
    </source>
</evidence>
<evidence type="ECO:0000256" key="5">
    <source>
        <dbReference type="ARBA" id="ARBA00022832"/>
    </source>
</evidence>
<dbReference type="InterPro" id="IPR020613">
    <property type="entry name" value="Thiolase_CS"/>
</dbReference>
<evidence type="ECO:0000256" key="12">
    <source>
        <dbReference type="RuleBase" id="RU003557"/>
    </source>
</evidence>
<feature type="active site" description="Acyl-thioester intermediate" evidence="11">
    <location>
        <position position="90"/>
    </location>
</feature>
<sequence length="400" mass="42139">MRDALIVSTARTPIGKAYRGAFNNTQAQELIGHAVSHAVSRAGLDGSEIQDCVIGAALQQGSTGGNIGRQAAIRAGLPVTVAGMSLDRQCASGMMAIATAAKQVVHDGMDVAIGGGVESISLVQNEKMRMDRAGDPWIKENKPALYMSMLETAEIVAERYGVSREDQDAYALQSQQRTAAAQEAGKFDDEIVPLTSTMGVMDRETKEISFKEVTLDKDEGNRPSTVLENLQGLNPVFKGGQQVKEGQFITAGNASQLSDGASASVVMEAKMAEKRGLEPLGRYVGVMAAGLEPDEMGIGPVYAVPKLLEAHGLKMDDIGLWELNEAFACQVLQSARVLGIPNEILNVNGGAISVGHPYGMSGARMVGHALIEGKRRGAKYVVCTMCVGGGMGAAGLFEVL</sequence>
<comment type="subcellular location">
    <subcellularLocation>
        <location evidence="1">Peroxisome</location>
    </subcellularLocation>
</comment>
<dbReference type="PROSITE" id="PS00737">
    <property type="entry name" value="THIOLASE_2"/>
    <property type="match status" value="1"/>
</dbReference>
<evidence type="ECO:0000256" key="4">
    <source>
        <dbReference type="ARBA" id="ARBA00022752"/>
    </source>
</evidence>
<keyword evidence="16" id="KW-1185">Reference proteome</keyword>
<protein>
    <submittedName>
        <fullName evidence="15">Acetyl-CoA C-acetyltransferase</fullName>
    </submittedName>
</protein>
<proteinExistence type="inferred from homology"/>
<name>A0A1I4CLG0_9RHOB</name>
<dbReference type="GO" id="GO:0006635">
    <property type="term" value="P:fatty acid beta-oxidation"/>
    <property type="evidence" value="ECO:0007669"/>
    <property type="project" value="TreeGrafter"/>
</dbReference>
<accession>A0A1I4CLG0</accession>
<evidence type="ECO:0000256" key="3">
    <source>
        <dbReference type="ARBA" id="ARBA00022679"/>
    </source>
</evidence>
<dbReference type="GO" id="GO:0005737">
    <property type="term" value="C:cytoplasm"/>
    <property type="evidence" value="ECO:0007669"/>
    <property type="project" value="UniProtKB-ARBA"/>
</dbReference>
<evidence type="ECO:0000256" key="11">
    <source>
        <dbReference type="PIRSR" id="PIRSR000429-1"/>
    </source>
</evidence>
<evidence type="ECO:0000256" key="6">
    <source>
        <dbReference type="ARBA" id="ARBA00022946"/>
    </source>
</evidence>
<dbReference type="Gene3D" id="3.40.47.10">
    <property type="match status" value="1"/>
</dbReference>
<dbReference type="PIRSF" id="PIRSF000429">
    <property type="entry name" value="Ac-CoA_Ac_transf"/>
    <property type="match status" value="1"/>
</dbReference>
<dbReference type="NCBIfam" id="TIGR01930">
    <property type="entry name" value="AcCoA-C-Actrans"/>
    <property type="match status" value="1"/>
</dbReference>
<evidence type="ECO:0000259" key="13">
    <source>
        <dbReference type="Pfam" id="PF00108"/>
    </source>
</evidence>
<dbReference type="RefSeq" id="WP_093322119.1">
    <property type="nucleotide sequence ID" value="NZ_FOSZ01000002.1"/>
</dbReference>
<dbReference type="GO" id="GO:0042619">
    <property type="term" value="P:poly-hydroxybutyrate biosynthetic process"/>
    <property type="evidence" value="ECO:0007669"/>
    <property type="project" value="UniProtKB-KW"/>
</dbReference>
<evidence type="ECO:0000256" key="8">
    <source>
        <dbReference type="ARBA" id="ARBA00023140"/>
    </source>
</evidence>
<comment type="similarity">
    <text evidence="2 12">Belongs to the thiolase-like superfamily. Thiolase family.</text>
</comment>
<dbReference type="STRING" id="1280847.SAMN04488036_102325"/>
<keyword evidence="4" id="KW-0583">PHB biosynthesis</keyword>
<dbReference type="AlphaFoldDB" id="A0A1I4CLG0"/>
<evidence type="ECO:0000313" key="16">
    <source>
        <dbReference type="Proteomes" id="UP000198851"/>
    </source>
</evidence>
<comment type="pathway">
    <text evidence="10">Metabolic intermediate biosynthesis; (R)-mevalonate biosynthesis; (R)-mevalonate from acetyl-CoA: step 1/3.</text>
</comment>
<dbReference type="OrthoDB" id="9764638at2"/>
<keyword evidence="8" id="KW-0576">Peroxisome</keyword>
<reference evidence="16" key="1">
    <citation type="submission" date="2016-10" db="EMBL/GenBank/DDBJ databases">
        <authorList>
            <person name="Varghese N."/>
            <person name="Submissions S."/>
        </authorList>
    </citation>
    <scope>NUCLEOTIDE SEQUENCE [LARGE SCALE GENOMIC DNA]</scope>
    <source>
        <strain evidence="16">DSM 28453</strain>
    </source>
</reference>
<feature type="domain" description="Thiolase C-terminal" evidence="14">
    <location>
        <begin position="278"/>
        <end position="398"/>
    </location>
</feature>
<keyword evidence="5" id="KW-0276">Fatty acid metabolism</keyword>
<dbReference type="SUPFAM" id="SSF53901">
    <property type="entry name" value="Thiolase-like"/>
    <property type="match status" value="2"/>
</dbReference>
<feature type="domain" description="Thiolase N-terminal" evidence="13">
    <location>
        <begin position="5"/>
        <end position="269"/>
    </location>
</feature>
<keyword evidence="7" id="KW-0443">Lipid metabolism</keyword>
<dbReference type="CDD" id="cd00751">
    <property type="entry name" value="thiolase"/>
    <property type="match status" value="1"/>
</dbReference>
<dbReference type="InterPro" id="IPR020616">
    <property type="entry name" value="Thiolase_N"/>
</dbReference>
<keyword evidence="6" id="KW-0809">Transit peptide</keyword>
<evidence type="ECO:0000256" key="2">
    <source>
        <dbReference type="ARBA" id="ARBA00010982"/>
    </source>
</evidence>
<dbReference type="InterPro" id="IPR002155">
    <property type="entry name" value="Thiolase"/>
</dbReference>
<evidence type="ECO:0000256" key="9">
    <source>
        <dbReference type="ARBA" id="ARBA00023315"/>
    </source>
</evidence>
<dbReference type="GO" id="GO:0010124">
    <property type="term" value="P:phenylacetate catabolic process"/>
    <property type="evidence" value="ECO:0007669"/>
    <property type="project" value="TreeGrafter"/>
</dbReference>
<dbReference type="PANTHER" id="PTHR43853:SF8">
    <property type="entry name" value="3-KETOACYL-COA THIOLASE, PEROXISOMAL"/>
    <property type="match status" value="1"/>
</dbReference>
<dbReference type="InterPro" id="IPR016039">
    <property type="entry name" value="Thiolase-like"/>
</dbReference>
<dbReference type="GO" id="GO:0003988">
    <property type="term" value="F:acetyl-CoA C-acyltransferase activity"/>
    <property type="evidence" value="ECO:0007669"/>
    <property type="project" value="UniProtKB-ARBA"/>
</dbReference>